<protein>
    <submittedName>
        <fullName evidence="2">Uncharacterized protein</fullName>
    </submittedName>
</protein>
<feature type="compositionally biased region" description="Polar residues" evidence="1">
    <location>
        <begin position="90"/>
        <end position="99"/>
    </location>
</feature>
<sequence length="99" mass="11305">MPNVFVVQNQHGQYLSKQFEWTDGSDRRALYRTAHYDEAVNVIFEQSSKDIMLRAVATPCETDEQNQPQVEICRHNDAVATPAEHEGPEQTLTEPTTDE</sequence>
<proteinExistence type="predicted"/>
<evidence type="ECO:0000256" key="1">
    <source>
        <dbReference type="SAM" id="MobiDB-lite"/>
    </source>
</evidence>
<dbReference type="EMBL" id="JAAWWK010000003">
    <property type="protein sequence ID" value="NKI17553.1"/>
    <property type="molecule type" value="Genomic_DNA"/>
</dbReference>
<dbReference type="RefSeq" id="WP_168450110.1">
    <property type="nucleotide sequence ID" value="NZ_JAAWWK010000003.1"/>
</dbReference>
<evidence type="ECO:0000313" key="3">
    <source>
        <dbReference type="Proteomes" id="UP000765845"/>
    </source>
</evidence>
<comment type="caution">
    <text evidence="2">The sequence shown here is derived from an EMBL/GenBank/DDBJ whole genome shotgun (WGS) entry which is preliminary data.</text>
</comment>
<keyword evidence="3" id="KW-1185">Reference proteome</keyword>
<organism evidence="2 3">
    <name type="scientific">Spongiibacter thalassae</name>
    <dbReference type="NCBI Taxonomy" id="2721624"/>
    <lineage>
        <taxon>Bacteria</taxon>
        <taxon>Pseudomonadati</taxon>
        <taxon>Pseudomonadota</taxon>
        <taxon>Gammaproteobacteria</taxon>
        <taxon>Cellvibrionales</taxon>
        <taxon>Spongiibacteraceae</taxon>
        <taxon>Spongiibacter</taxon>
    </lineage>
</organism>
<gene>
    <name evidence="2" type="ORF">HCU74_08995</name>
</gene>
<reference evidence="2 3" key="1">
    <citation type="submission" date="2020-04" db="EMBL/GenBank/DDBJ databases">
        <authorList>
            <person name="Yoon J."/>
        </authorList>
    </citation>
    <scope>NUCLEOTIDE SEQUENCE [LARGE SCALE GENOMIC DNA]</scope>
    <source>
        <strain evidence="2 3">KMU-166</strain>
    </source>
</reference>
<accession>A0ABX1GGI7</accession>
<name>A0ABX1GGI7_9GAMM</name>
<feature type="compositionally biased region" description="Basic and acidic residues" evidence="1">
    <location>
        <begin position="78"/>
        <end position="88"/>
    </location>
</feature>
<evidence type="ECO:0000313" key="2">
    <source>
        <dbReference type="EMBL" id="NKI17553.1"/>
    </source>
</evidence>
<feature type="region of interest" description="Disordered" evidence="1">
    <location>
        <begin position="78"/>
        <end position="99"/>
    </location>
</feature>
<dbReference type="Proteomes" id="UP000765845">
    <property type="component" value="Unassembled WGS sequence"/>
</dbReference>